<evidence type="ECO:0000313" key="5">
    <source>
        <dbReference type="Proteomes" id="UP000000844"/>
    </source>
</evidence>
<dbReference type="PANTHER" id="PTHR43877">
    <property type="entry name" value="AMINOALKYLPHOSPHONATE N-ACETYLTRANSFERASE-RELATED-RELATED"/>
    <property type="match status" value="1"/>
</dbReference>
<dbReference type="SUPFAM" id="SSF55729">
    <property type="entry name" value="Acyl-CoA N-acyltransferases (Nat)"/>
    <property type="match status" value="2"/>
</dbReference>
<accession>D3QAU1</accession>
<evidence type="ECO:0000256" key="1">
    <source>
        <dbReference type="ARBA" id="ARBA00022679"/>
    </source>
</evidence>
<reference evidence="4 5" key="1">
    <citation type="journal article" date="2009" name="Stand. Genomic Sci.">
        <title>Complete genome sequence of Stackebrandtia nassauensis type strain (LLR-40K-21).</title>
        <authorList>
            <person name="Munk C."/>
            <person name="Lapidus A."/>
            <person name="Copeland A."/>
            <person name="Jando M."/>
            <person name="Mayilraj S."/>
            <person name="Glavina Del Rio T."/>
            <person name="Nolan M."/>
            <person name="Chen F."/>
            <person name="Lucas S."/>
            <person name="Tice H."/>
            <person name="Cheng J.F."/>
            <person name="Han C."/>
            <person name="Detter J.C."/>
            <person name="Bruce D."/>
            <person name="Goodwin L."/>
            <person name="Chain P."/>
            <person name="Pitluck S."/>
            <person name="Goker M."/>
            <person name="Ovchinikova G."/>
            <person name="Pati A."/>
            <person name="Ivanova N."/>
            <person name="Mavromatis K."/>
            <person name="Chen A."/>
            <person name="Palaniappan K."/>
            <person name="Land M."/>
            <person name="Hauser L."/>
            <person name="Chang Y.J."/>
            <person name="Jeffries C.D."/>
            <person name="Bristow J."/>
            <person name="Eisen J.A."/>
            <person name="Markowitz V."/>
            <person name="Hugenholtz P."/>
            <person name="Kyrpides N.C."/>
            <person name="Klenk H.P."/>
        </authorList>
    </citation>
    <scope>NUCLEOTIDE SEQUENCE [LARGE SCALE GENOMIC DNA]</scope>
    <source>
        <strain evidence="5">DSM 44728 / CIP 108903 / NRRL B-16338 / NBRC 102104 / LLR-40K-21</strain>
    </source>
</reference>
<dbReference type="KEGG" id="sna:Snas_5102"/>
<dbReference type="Gene3D" id="3.40.630.30">
    <property type="match status" value="1"/>
</dbReference>
<dbReference type="PROSITE" id="PS51186">
    <property type="entry name" value="GNAT"/>
    <property type="match status" value="1"/>
</dbReference>
<keyword evidence="2" id="KW-0012">Acyltransferase</keyword>
<evidence type="ECO:0000313" key="4">
    <source>
        <dbReference type="EMBL" id="ADD44737.1"/>
    </source>
</evidence>
<dbReference type="InterPro" id="IPR000182">
    <property type="entry name" value="GNAT_dom"/>
</dbReference>
<gene>
    <name evidence="4" type="ordered locus">Snas_5102</name>
</gene>
<keyword evidence="5" id="KW-1185">Reference proteome</keyword>
<dbReference type="eggNOG" id="COG1247">
    <property type="taxonomic scope" value="Bacteria"/>
</dbReference>
<dbReference type="Pfam" id="PF00583">
    <property type="entry name" value="Acetyltransf_1"/>
    <property type="match status" value="1"/>
</dbReference>
<dbReference type="Proteomes" id="UP000000844">
    <property type="component" value="Chromosome"/>
</dbReference>
<proteinExistence type="predicted"/>
<dbReference type="OrthoDB" id="4119890at2"/>
<evidence type="ECO:0000259" key="3">
    <source>
        <dbReference type="PROSITE" id="PS51186"/>
    </source>
</evidence>
<sequence>MEIKRVDPFDTEAVAAWHAAWAAGAGAGREDPPIWTVPEITATLRDDNPDRSLIWNAFAAVEDGVVVGAADMQYPTKDNPTLVEMEIDVPPEHRGRGVGSALFEHLAAQAAELGRTNIMTSVNQPIGAPEVPGVAFATRHGFTRRNVELRRVLDLPVPASILDELAAEAEPHLGGYRVETWVGPCPDRYAEQYAHLKSLLMSQAPIGDMDYEPEVWNVERLRADEALTAKQDRTLLTAIAVAPDGSLAGHTQLAVPTHDPRTYQWDTLVLPKHRGHRLGLALKVANLRVLCENFPDRKTNLTWNAEQNGPMNAVNEKLGFRAVERLEEWQRS</sequence>
<dbReference type="CDD" id="cd04301">
    <property type="entry name" value="NAT_SF"/>
    <property type="match status" value="1"/>
</dbReference>
<evidence type="ECO:0000256" key="2">
    <source>
        <dbReference type="ARBA" id="ARBA00023315"/>
    </source>
</evidence>
<dbReference type="AlphaFoldDB" id="D3QAU1"/>
<dbReference type="RefSeq" id="WP_013020308.1">
    <property type="nucleotide sequence ID" value="NC_013947.1"/>
</dbReference>
<organism evidence="4 5">
    <name type="scientific">Stackebrandtia nassauensis (strain DSM 44728 / CIP 108903 / NRRL B-16338 / NBRC 102104 / LLR-40K-21)</name>
    <dbReference type="NCBI Taxonomy" id="446470"/>
    <lineage>
        <taxon>Bacteria</taxon>
        <taxon>Bacillati</taxon>
        <taxon>Actinomycetota</taxon>
        <taxon>Actinomycetes</taxon>
        <taxon>Glycomycetales</taxon>
        <taxon>Glycomycetaceae</taxon>
        <taxon>Stackebrandtia</taxon>
    </lineage>
</organism>
<dbReference type="EMBL" id="CP001778">
    <property type="protein sequence ID" value="ADD44737.1"/>
    <property type="molecule type" value="Genomic_DNA"/>
</dbReference>
<name>D3QAU1_STANL</name>
<dbReference type="InterPro" id="IPR016181">
    <property type="entry name" value="Acyl_CoA_acyltransferase"/>
</dbReference>
<keyword evidence="1 4" id="KW-0808">Transferase</keyword>
<feature type="domain" description="N-acetyltransferase" evidence="3">
    <location>
        <begin position="1"/>
        <end position="164"/>
    </location>
</feature>
<dbReference type="GO" id="GO:0016747">
    <property type="term" value="F:acyltransferase activity, transferring groups other than amino-acyl groups"/>
    <property type="evidence" value="ECO:0007669"/>
    <property type="project" value="InterPro"/>
</dbReference>
<protein>
    <submittedName>
        <fullName evidence="4">GCN5-related N-acetyltransferase</fullName>
    </submittedName>
</protein>
<dbReference type="HOGENOM" id="CLU_043786_0_0_11"/>
<dbReference type="STRING" id="446470.Snas_5102"/>
<dbReference type="InterPro" id="IPR050832">
    <property type="entry name" value="Bact_Acetyltransf"/>
</dbReference>